<dbReference type="Pfam" id="PF01546">
    <property type="entry name" value="Peptidase_M20"/>
    <property type="match status" value="1"/>
</dbReference>
<dbReference type="OrthoDB" id="9808195at2"/>
<feature type="domain" description="Peptidase M20 dimerisation" evidence="4">
    <location>
        <begin position="217"/>
        <end position="320"/>
    </location>
</feature>
<dbReference type="EMBL" id="QUSG01000019">
    <property type="protein sequence ID" value="KAA3522291.1"/>
    <property type="molecule type" value="Genomic_DNA"/>
</dbReference>
<dbReference type="NCBIfam" id="TIGR01879">
    <property type="entry name" value="hydantase"/>
    <property type="match status" value="1"/>
</dbReference>
<dbReference type="Proteomes" id="UP000436911">
    <property type="component" value="Unassembled WGS sequence"/>
</dbReference>
<name>A0A368NKP1_AGRVI</name>
<dbReference type="SUPFAM" id="SSF55031">
    <property type="entry name" value="Bacterial exopeptidase dimerisation domain"/>
    <property type="match status" value="1"/>
</dbReference>
<evidence type="ECO:0000313" key="5">
    <source>
        <dbReference type="EMBL" id="KAA3522291.1"/>
    </source>
</evidence>
<accession>A0A368NKP1</accession>
<comment type="similarity">
    <text evidence="1">Belongs to the peptidase M20 family.</text>
</comment>
<feature type="binding site" evidence="3">
    <location>
        <position position="99"/>
    </location>
    <ligand>
        <name>Zn(2+)</name>
        <dbReference type="ChEBI" id="CHEBI:29105"/>
        <label>1</label>
    </ligand>
</feature>
<comment type="caution">
    <text evidence="6">The sequence shown here is derived from an EMBL/GenBank/DDBJ whole genome shotgun (WGS) entry which is preliminary data.</text>
</comment>
<dbReference type="PANTHER" id="PTHR32494:SF5">
    <property type="entry name" value="ALLANTOATE AMIDOHYDROLASE"/>
    <property type="match status" value="1"/>
</dbReference>
<protein>
    <submittedName>
        <fullName evidence="6">Hydantoinase/carbamoylase family amidase</fullName>
        <ecNumber evidence="6">3.5.-.-</ecNumber>
    </submittedName>
</protein>
<dbReference type="PANTHER" id="PTHR32494">
    <property type="entry name" value="ALLANTOATE DEIMINASE-RELATED"/>
    <property type="match status" value="1"/>
</dbReference>
<sequence>MAQAGKGLLEVNGERLLARLDQFAAIGATSKGGVNRQALTALDRQARQLLADLGRARGFSVYQDPIANLFLRREGLNPDLPPLLIGSHLDSQPSGGRFDGALGTLCAFEVLETLEDHGIETERAVEVVAFTNEEGCRFAPGCMGSMAFSQGAISPAWPMARATDGALFSDDLAATLADLQGAAMRPLGFPVFAYLEVHIEQGPSLEKEGLPIGIVTGIQGTRWLQVTISGQTAHAGTTALSYRKDPMRAAVSGLNVLYHDIMPQDAQSRLTVGRFSLEPGAINAIPAAVTFSLDIRHPNFEQLDLIEAKIRKVLQDHAGENGCDLEIELLFDMAPARFTDHLVTILESAAIDAGFAHKSMVSGAFHDALFINRVAPSAMIFTPCRDGLSHNEEEYVKPADSVAGAQVLLTASLQLLSNLATPASVVVAHLR</sequence>
<reference evidence="5 7" key="1">
    <citation type="submission" date="2018-08" db="EMBL/GenBank/DDBJ databases">
        <title>Genome sequencing of Agrobacterium vitis strain ICMP 10754.</title>
        <authorList>
            <person name="Visnovsky S.B."/>
            <person name="Pitman A.R."/>
        </authorList>
    </citation>
    <scope>NUCLEOTIDE SEQUENCE [LARGE SCALE GENOMIC DNA]</scope>
    <source>
        <strain evidence="5 7">ICMP 10754</strain>
    </source>
</reference>
<dbReference type="GO" id="GO:0016813">
    <property type="term" value="F:hydrolase activity, acting on carbon-nitrogen (but not peptide) bonds, in linear amidines"/>
    <property type="evidence" value="ECO:0007669"/>
    <property type="project" value="InterPro"/>
</dbReference>
<evidence type="ECO:0000256" key="1">
    <source>
        <dbReference type="ARBA" id="ARBA00006153"/>
    </source>
</evidence>
<gene>
    <name evidence="5" type="ORF">DXT89_22235</name>
    <name evidence="6" type="ORF">GOZ90_23575</name>
</gene>
<evidence type="ECO:0000313" key="6">
    <source>
        <dbReference type="EMBL" id="MUZ75654.1"/>
    </source>
</evidence>
<evidence type="ECO:0000259" key="4">
    <source>
        <dbReference type="Pfam" id="PF07687"/>
    </source>
</evidence>
<feature type="binding site" evidence="3">
    <location>
        <position position="134"/>
    </location>
    <ligand>
        <name>Zn(2+)</name>
        <dbReference type="ChEBI" id="CHEBI:29105"/>
        <label>2</label>
    </ligand>
</feature>
<dbReference type="Gene3D" id="3.40.630.10">
    <property type="entry name" value="Zn peptidases"/>
    <property type="match status" value="1"/>
</dbReference>
<dbReference type="GeneID" id="60684307"/>
<dbReference type="SUPFAM" id="SSF53187">
    <property type="entry name" value="Zn-dependent exopeptidases"/>
    <property type="match status" value="1"/>
</dbReference>
<proteinExistence type="inferred from homology"/>
<dbReference type="Gene3D" id="3.30.70.360">
    <property type="match status" value="1"/>
</dbReference>
<reference evidence="6 8" key="2">
    <citation type="submission" date="2019-12" db="EMBL/GenBank/DDBJ databases">
        <title>Whole-genome sequencing of Allorhizobium vitis.</title>
        <authorList>
            <person name="Gan H.M."/>
            <person name="Szegedi E."/>
            <person name="Burr T."/>
            <person name="Savka M.A."/>
        </authorList>
    </citation>
    <scope>NUCLEOTIDE SEQUENCE [LARGE SCALE GENOMIC DNA]</scope>
    <source>
        <strain evidence="6 8">CG516</strain>
    </source>
</reference>
<dbReference type="GO" id="GO:0046872">
    <property type="term" value="F:metal ion binding"/>
    <property type="evidence" value="ECO:0007669"/>
    <property type="project" value="UniProtKB-KW"/>
</dbReference>
<dbReference type="EC" id="3.5.-.-" evidence="6"/>
<evidence type="ECO:0000256" key="2">
    <source>
        <dbReference type="ARBA" id="ARBA00022801"/>
    </source>
</evidence>
<dbReference type="Pfam" id="PF07687">
    <property type="entry name" value="M20_dimer"/>
    <property type="match status" value="1"/>
</dbReference>
<feature type="binding site" evidence="3">
    <location>
        <position position="99"/>
    </location>
    <ligand>
        <name>Zn(2+)</name>
        <dbReference type="ChEBI" id="CHEBI:29105"/>
        <label>2</label>
    </ligand>
</feature>
<dbReference type="InterPro" id="IPR011650">
    <property type="entry name" value="Peptidase_M20_dimer"/>
</dbReference>
<dbReference type="CDD" id="cd03884">
    <property type="entry name" value="M20_bAS"/>
    <property type="match status" value="1"/>
</dbReference>
<dbReference type="InterPro" id="IPR036264">
    <property type="entry name" value="Bact_exopeptidase_dim_dom"/>
</dbReference>
<dbReference type="AlphaFoldDB" id="A0A368NKP1"/>
<dbReference type="PIRSF" id="PIRSF001235">
    <property type="entry name" value="Amidase_carbamoylase"/>
    <property type="match status" value="1"/>
</dbReference>
<comment type="cofactor">
    <cofactor evidence="3">
        <name>Zn(2+)</name>
        <dbReference type="ChEBI" id="CHEBI:29105"/>
    </cofactor>
    <text evidence="3">Binds 2 Zn(2+) ions per subunit.</text>
</comment>
<dbReference type="RefSeq" id="WP_114386922.1">
    <property type="nucleotide sequence ID" value="NZ_JABFNP010000004.1"/>
</dbReference>
<feature type="binding site" evidence="3">
    <location>
        <position position="198"/>
    </location>
    <ligand>
        <name>Zn(2+)</name>
        <dbReference type="ChEBI" id="CHEBI:29105"/>
        <label>1</label>
    </ligand>
</feature>
<evidence type="ECO:0000256" key="3">
    <source>
        <dbReference type="PIRSR" id="PIRSR001235-1"/>
    </source>
</evidence>
<keyword evidence="2 6" id="KW-0378">Hydrolase</keyword>
<evidence type="ECO:0000313" key="8">
    <source>
        <dbReference type="Proteomes" id="UP000477951"/>
    </source>
</evidence>
<dbReference type="InterPro" id="IPR010158">
    <property type="entry name" value="Amidase_Cbmase"/>
</dbReference>
<evidence type="ECO:0000313" key="7">
    <source>
        <dbReference type="Proteomes" id="UP000436911"/>
    </source>
</evidence>
<dbReference type="EMBL" id="WPHR01000034">
    <property type="protein sequence ID" value="MUZ75654.1"/>
    <property type="molecule type" value="Genomic_DNA"/>
</dbReference>
<feature type="binding site" evidence="3">
    <location>
        <position position="390"/>
    </location>
    <ligand>
        <name>Zn(2+)</name>
        <dbReference type="ChEBI" id="CHEBI:29105"/>
        <label>2</label>
    </ligand>
</feature>
<dbReference type="Proteomes" id="UP000477951">
    <property type="component" value="Unassembled WGS sequence"/>
</dbReference>
<keyword evidence="3" id="KW-0479">Metal-binding</keyword>
<dbReference type="InterPro" id="IPR002933">
    <property type="entry name" value="Peptidase_M20"/>
</dbReference>
<feature type="binding site" evidence="3">
    <location>
        <position position="88"/>
    </location>
    <ligand>
        <name>Zn(2+)</name>
        <dbReference type="ChEBI" id="CHEBI:29105"/>
        <label>1</label>
    </ligand>
</feature>
<organism evidence="6 8">
    <name type="scientific">Agrobacterium vitis</name>
    <name type="common">Rhizobium vitis</name>
    <dbReference type="NCBI Taxonomy" id="373"/>
    <lineage>
        <taxon>Bacteria</taxon>
        <taxon>Pseudomonadati</taxon>
        <taxon>Pseudomonadota</taxon>
        <taxon>Alphaproteobacteria</taxon>
        <taxon>Hyphomicrobiales</taxon>
        <taxon>Rhizobiaceae</taxon>
        <taxon>Rhizobium/Agrobacterium group</taxon>
        <taxon>Agrobacterium</taxon>
    </lineage>
</organism>
<keyword evidence="3" id="KW-0862">Zinc</keyword>